<feature type="chain" id="PRO_5039412059" description="Lipoprotein" evidence="1">
    <location>
        <begin position="22"/>
        <end position="159"/>
    </location>
</feature>
<reference evidence="2" key="1">
    <citation type="submission" date="2020-10" db="EMBL/GenBank/DDBJ databases">
        <authorList>
            <person name="Gilroy R."/>
        </authorList>
    </citation>
    <scope>NUCLEOTIDE SEQUENCE</scope>
    <source>
        <strain evidence="2">ChiSjej6B24-2974</strain>
    </source>
</reference>
<feature type="signal peptide" evidence="1">
    <location>
        <begin position="1"/>
        <end position="21"/>
    </location>
</feature>
<accession>A0A9D0ZKI8</accession>
<protein>
    <recommendedName>
        <fullName evidence="4">Lipoprotein</fullName>
    </recommendedName>
</protein>
<keyword evidence="1" id="KW-0732">Signal</keyword>
<evidence type="ECO:0000313" key="3">
    <source>
        <dbReference type="Proteomes" id="UP000824260"/>
    </source>
</evidence>
<name>A0A9D0ZKI8_9FIRM</name>
<evidence type="ECO:0000256" key="1">
    <source>
        <dbReference type="SAM" id="SignalP"/>
    </source>
</evidence>
<evidence type="ECO:0008006" key="4">
    <source>
        <dbReference type="Google" id="ProtNLM"/>
    </source>
</evidence>
<organism evidence="2 3">
    <name type="scientific">Candidatus Pullichristensenella stercorigallinarum</name>
    <dbReference type="NCBI Taxonomy" id="2840909"/>
    <lineage>
        <taxon>Bacteria</taxon>
        <taxon>Bacillati</taxon>
        <taxon>Bacillota</taxon>
        <taxon>Clostridia</taxon>
        <taxon>Candidatus Pullichristensenella</taxon>
    </lineage>
</organism>
<reference evidence="2" key="2">
    <citation type="journal article" date="2021" name="PeerJ">
        <title>Extensive microbial diversity within the chicken gut microbiome revealed by metagenomics and culture.</title>
        <authorList>
            <person name="Gilroy R."/>
            <person name="Ravi A."/>
            <person name="Getino M."/>
            <person name="Pursley I."/>
            <person name="Horton D.L."/>
            <person name="Alikhan N.F."/>
            <person name="Baker D."/>
            <person name="Gharbi K."/>
            <person name="Hall N."/>
            <person name="Watson M."/>
            <person name="Adriaenssens E.M."/>
            <person name="Foster-Nyarko E."/>
            <person name="Jarju S."/>
            <person name="Secka A."/>
            <person name="Antonio M."/>
            <person name="Oren A."/>
            <person name="Chaudhuri R.R."/>
            <person name="La Ragione R."/>
            <person name="Hildebrand F."/>
            <person name="Pallen M.J."/>
        </authorList>
    </citation>
    <scope>NUCLEOTIDE SEQUENCE</scope>
    <source>
        <strain evidence="2">ChiSjej6B24-2974</strain>
    </source>
</reference>
<evidence type="ECO:0000313" key="2">
    <source>
        <dbReference type="EMBL" id="HIQ82090.1"/>
    </source>
</evidence>
<dbReference type="AlphaFoldDB" id="A0A9D0ZKI8"/>
<proteinExistence type="predicted"/>
<dbReference type="PROSITE" id="PS51257">
    <property type="entry name" value="PROKAR_LIPOPROTEIN"/>
    <property type="match status" value="1"/>
</dbReference>
<dbReference type="EMBL" id="DVFZ01000033">
    <property type="protein sequence ID" value="HIQ82090.1"/>
    <property type="molecule type" value="Genomic_DNA"/>
</dbReference>
<dbReference type="Proteomes" id="UP000824260">
    <property type="component" value="Unassembled WGS sequence"/>
</dbReference>
<gene>
    <name evidence="2" type="ORF">IAA52_03190</name>
</gene>
<comment type="caution">
    <text evidence="2">The sequence shown here is derived from an EMBL/GenBank/DDBJ whole genome shotgun (WGS) entry which is preliminary data.</text>
</comment>
<sequence length="159" mass="17410">MKRIVSVLLFAALLMSACACAESVPSISDGLFSAAKEALSLLSYGEYARVSEVLPFSGTAPSAEEWEMFAESFTTLDSGTVQREVSVAYWQDSHWCLAVPVTEPKKDSVEVLMLRSDDGETFSGYKCTDWAEARSGYESSDYVTWNEEYVAGTPVIIAD</sequence>